<dbReference type="Proteomes" id="UP001280629">
    <property type="component" value="Unassembled WGS sequence"/>
</dbReference>
<dbReference type="InterPro" id="IPR006640">
    <property type="entry name" value="SprT-like_domain"/>
</dbReference>
<name>A0ABU4FZN3_9BACL</name>
<dbReference type="NCBIfam" id="NF003339">
    <property type="entry name" value="PRK04351.1"/>
    <property type="match status" value="1"/>
</dbReference>
<comment type="caution">
    <text evidence="2">The sequence shown here is derived from an EMBL/GenBank/DDBJ whole genome shotgun (WGS) entry which is preliminary data.</text>
</comment>
<accession>A0ABU4FZN3</accession>
<keyword evidence="3" id="KW-1185">Reference proteome</keyword>
<dbReference type="RefSeq" id="WP_317935711.1">
    <property type="nucleotide sequence ID" value="NZ_JAUBDH010000004.1"/>
</dbReference>
<evidence type="ECO:0000259" key="1">
    <source>
        <dbReference type="SMART" id="SM00731"/>
    </source>
</evidence>
<feature type="domain" description="SprT-like" evidence="1">
    <location>
        <begin position="11"/>
        <end position="156"/>
    </location>
</feature>
<dbReference type="Pfam" id="PF10263">
    <property type="entry name" value="SprT-like"/>
    <property type="match status" value="1"/>
</dbReference>
<sequence length="157" mass="18492">MTGRNENLSVKDLQELTESLSIQWFQKPFIHQVTYNSRLRTTGGRYMLADHSIQVNPIVESRYGIEEVIGVLKHELCHYHLHIEGRGYKHGDQDFKELLRVTESPRYCKSLNDEEPLTKVMRLYTCTNCGLLYKRKRRVDTRKFRCGKCRGKLETTL</sequence>
<evidence type="ECO:0000313" key="3">
    <source>
        <dbReference type="Proteomes" id="UP001280629"/>
    </source>
</evidence>
<protein>
    <submittedName>
        <fullName evidence="2">SprT family protein</fullName>
    </submittedName>
</protein>
<proteinExistence type="predicted"/>
<dbReference type="Pfam" id="PF17283">
    <property type="entry name" value="Zn_ribbon_SprT"/>
    <property type="match status" value="1"/>
</dbReference>
<dbReference type="SMART" id="SM00731">
    <property type="entry name" value="SprT"/>
    <property type="match status" value="1"/>
</dbReference>
<reference evidence="2 3" key="1">
    <citation type="submission" date="2023-06" db="EMBL/GenBank/DDBJ databases">
        <title>Sporosarcina sp. nov., isolated from Korean traditional fermented seafood 'Jeotgal'.</title>
        <authorList>
            <person name="Yang A.-I."/>
            <person name="Shin N.-R."/>
        </authorList>
    </citation>
    <scope>NUCLEOTIDE SEQUENCE [LARGE SCALE GENOMIC DNA]</scope>
    <source>
        <strain evidence="2 3">KCTC3840</strain>
    </source>
</reference>
<dbReference type="EMBL" id="JAUBDH010000004">
    <property type="protein sequence ID" value="MDW0110174.1"/>
    <property type="molecule type" value="Genomic_DNA"/>
</dbReference>
<dbReference type="InterPro" id="IPR035240">
    <property type="entry name" value="SprT_Zn_ribbon"/>
</dbReference>
<evidence type="ECO:0000313" key="2">
    <source>
        <dbReference type="EMBL" id="MDW0110174.1"/>
    </source>
</evidence>
<organism evidence="2 3">
    <name type="scientific">Sporosarcina aquimarina</name>
    <dbReference type="NCBI Taxonomy" id="114975"/>
    <lineage>
        <taxon>Bacteria</taxon>
        <taxon>Bacillati</taxon>
        <taxon>Bacillota</taxon>
        <taxon>Bacilli</taxon>
        <taxon>Bacillales</taxon>
        <taxon>Caryophanaceae</taxon>
        <taxon>Sporosarcina</taxon>
    </lineage>
</organism>
<gene>
    <name evidence="2" type="ORF">QT716_08890</name>
</gene>